<sequence length="280" mass="29632">MSPAAAASKCVTDHTHTRISRARPAKAPPRSWYPGRVEHQCGTETAPAQSEAAGGLLTGRGGSRPGSAEDAAEQPEPQRCPAAGSPSPGHPSPPGSRYSKGSQRRDADRPSVSLSEGDGPSSGTTEKAKTLLRLSSALTRSGLQSGAAGRSQPAFSLRACCLVSCSANQCQGERIQTEKGKKKKKEAWGGGGRRGEERRRGLLPRPLFLREKKKKKNHRGRGGKSEERRMQETRGARAGTAAVLMLPLRASAPRPAAGQRDSEGFPGARQLTCRDCVCAH</sequence>
<gene>
    <name evidence="1" type="ORF">MRATA1EN3_LOCUS10092</name>
</gene>
<protein>
    <submittedName>
        <fullName evidence="1">Uncharacterized protein</fullName>
    </submittedName>
</protein>
<dbReference type="Proteomes" id="UP001162501">
    <property type="component" value="Chromosome 2"/>
</dbReference>
<name>A0ACB0EF49_RANTA</name>
<organism evidence="1 2">
    <name type="scientific">Rangifer tarandus platyrhynchus</name>
    <name type="common">Svalbard reindeer</name>
    <dbReference type="NCBI Taxonomy" id="3082113"/>
    <lineage>
        <taxon>Eukaryota</taxon>
        <taxon>Metazoa</taxon>
        <taxon>Chordata</taxon>
        <taxon>Craniata</taxon>
        <taxon>Vertebrata</taxon>
        <taxon>Euteleostomi</taxon>
        <taxon>Mammalia</taxon>
        <taxon>Eutheria</taxon>
        <taxon>Laurasiatheria</taxon>
        <taxon>Artiodactyla</taxon>
        <taxon>Ruminantia</taxon>
        <taxon>Pecora</taxon>
        <taxon>Cervidae</taxon>
        <taxon>Odocoileinae</taxon>
        <taxon>Rangifer</taxon>
    </lineage>
</organism>
<evidence type="ECO:0000313" key="2">
    <source>
        <dbReference type="Proteomes" id="UP001162501"/>
    </source>
</evidence>
<reference evidence="1" key="1">
    <citation type="submission" date="2023-05" db="EMBL/GenBank/DDBJ databases">
        <authorList>
            <consortium name="ELIXIR-Norway"/>
        </authorList>
    </citation>
    <scope>NUCLEOTIDE SEQUENCE</scope>
</reference>
<proteinExistence type="predicted"/>
<evidence type="ECO:0000313" key="1">
    <source>
        <dbReference type="EMBL" id="CAI9698879.1"/>
    </source>
</evidence>
<accession>A0ACB0EF49</accession>
<dbReference type="EMBL" id="OX596086">
    <property type="protein sequence ID" value="CAI9698879.1"/>
    <property type="molecule type" value="Genomic_DNA"/>
</dbReference>